<dbReference type="GeneID" id="30190856"/>
<keyword evidence="2" id="KW-0805">Transcription regulation</keyword>
<dbReference type="GO" id="GO:0046982">
    <property type="term" value="F:protein heterodimerization activity"/>
    <property type="evidence" value="ECO:0007669"/>
    <property type="project" value="InterPro"/>
</dbReference>
<keyword evidence="9" id="KW-1185">Reference proteome</keyword>
<evidence type="ECO:0000313" key="9">
    <source>
        <dbReference type="Proteomes" id="UP000094819"/>
    </source>
</evidence>
<evidence type="ECO:0000256" key="7">
    <source>
        <dbReference type="SAM" id="MobiDB-lite"/>
    </source>
</evidence>
<feature type="compositionally biased region" description="Polar residues" evidence="7">
    <location>
        <begin position="30"/>
        <end position="53"/>
    </location>
</feature>
<dbReference type="EMBL" id="AWGH01000003">
    <property type="protein sequence ID" value="ODO06411.1"/>
    <property type="molecule type" value="Genomic_DNA"/>
</dbReference>
<evidence type="ECO:0000256" key="6">
    <source>
        <dbReference type="ARBA" id="ARBA00040136"/>
    </source>
</evidence>
<proteinExistence type="inferred from homology"/>
<dbReference type="Pfam" id="PF02269">
    <property type="entry name" value="TFIID-18kDa"/>
    <property type="match status" value="1"/>
</dbReference>
<reference evidence="8 9" key="1">
    <citation type="submission" date="2016-06" db="EMBL/GenBank/DDBJ databases">
        <title>Evolution of pathogenesis and genome organization in the Tremellales.</title>
        <authorList>
            <person name="Cuomo C."/>
            <person name="Litvintseva A."/>
            <person name="Heitman J."/>
            <person name="Chen Y."/>
            <person name="Sun S."/>
            <person name="Springer D."/>
            <person name="Dromer F."/>
            <person name="Young S."/>
            <person name="Zeng Q."/>
            <person name="Chapman S."/>
            <person name="Gujja S."/>
            <person name="Saif S."/>
            <person name="Birren B."/>
        </authorList>
    </citation>
    <scope>NUCLEOTIDE SEQUENCE [LARGE SCALE GENOMIC DNA]</scope>
    <source>
        <strain evidence="8 9">CBS 7118</strain>
    </source>
</reference>
<dbReference type="Gene3D" id="1.10.20.10">
    <property type="entry name" value="Histone, subunit A"/>
    <property type="match status" value="1"/>
</dbReference>
<gene>
    <name evidence="8" type="ORF">L198_01643</name>
</gene>
<feature type="compositionally biased region" description="Polar residues" evidence="7">
    <location>
        <begin position="1"/>
        <end position="10"/>
    </location>
</feature>
<protein>
    <recommendedName>
        <fullName evidence="6">Transcription initiation factor TFIID subunit 13</fullName>
    </recommendedName>
</protein>
<organism evidence="8 9">
    <name type="scientific">Cryptococcus wingfieldii CBS 7118</name>
    <dbReference type="NCBI Taxonomy" id="1295528"/>
    <lineage>
        <taxon>Eukaryota</taxon>
        <taxon>Fungi</taxon>
        <taxon>Dikarya</taxon>
        <taxon>Basidiomycota</taxon>
        <taxon>Agaricomycotina</taxon>
        <taxon>Tremellomycetes</taxon>
        <taxon>Tremellales</taxon>
        <taxon>Cryptococcaceae</taxon>
        <taxon>Cryptococcus</taxon>
    </lineage>
</organism>
<feature type="region of interest" description="Disordered" evidence="7">
    <location>
        <begin position="1"/>
        <end position="106"/>
    </location>
</feature>
<dbReference type="OrthoDB" id="10266074at2759"/>
<evidence type="ECO:0000256" key="5">
    <source>
        <dbReference type="ARBA" id="ARBA00038392"/>
    </source>
</evidence>
<keyword evidence="4" id="KW-0539">Nucleus</keyword>
<sequence length="326" mass="35491">MAHNQSSAQYLASARPNTAAPLPGSLSLPRPNSTPLTPQYSRTNQVRPLSNGQPFRPNPNVHRTPGQDVFGRSRVPAPVHVHSPSYTTNTQQASASGGDRRRGAEGLGLRGTMRNEISRLMYGAGDVADPLMDTVDYMEDMVVEFFADLCRPVPPIRSNPTVQHQAVPLTAEILRHRLDSTTALHKYRERFDHMLHMSEVLKQHKRVADPNFHDIVNQVGGEYLGLHDNAPGGGATGGDDAGAGSGGQGQKRTHDGEGGEPPKKKGRPPKPPGERKKPGPQKGWKLNRDPNAPTKKAPRDPSMPKRKYVRKAPLKSQMGTPAPESQ</sequence>
<feature type="region of interest" description="Disordered" evidence="7">
    <location>
        <begin position="226"/>
        <end position="326"/>
    </location>
</feature>
<dbReference type="AlphaFoldDB" id="A0A1E3K061"/>
<evidence type="ECO:0000313" key="8">
    <source>
        <dbReference type="EMBL" id="ODO06411.1"/>
    </source>
</evidence>
<feature type="compositionally biased region" description="Gly residues" evidence="7">
    <location>
        <begin position="231"/>
        <end position="249"/>
    </location>
</feature>
<dbReference type="Proteomes" id="UP000094819">
    <property type="component" value="Unassembled WGS sequence"/>
</dbReference>
<feature type="compositionally biased region" description="Basic and acidic residues" evidence="7">
    <location>
        <begin position="252"/>
        <end position="263"/>
    </location>
</feature>
<dbReference type="SUPFAM" id="SSF47113">
    <property type="entry name" value="Histone-fold"/>
    <property type="match status" value="1"/>
</dbReference>
<keyword evidence="3" id="KW-0804">Transcription</keyword>
<name>A0A1E3K061_9TREE</name>
<comment type="similarity">
    <text evidence="5">Belongs to the TAF13 family.</text>
</comment>
<evidence type="ECO:0000256" key="3">
    <source>
        <dbReference type="ARBA" id="ARBA00023163"/>
    </source>
</evidence>
<evidence type="ECO:0000256" key="4">
    <source>
        <dbReference type="ARBA" id="ARBA00023242"/>
    </source>
</evidence>
<comment type="caution">
    <text evidence="8">The sequence shown here is derived from an EMBL/GenBank/DDBJ whole genome shotgun (WGS) entry which is preliminary data.</text>
</comment>
<dbReference type="InterPro" id="IPR009072">
    <property type="entry name" value="Histone-fold"/>
</dbReference>
<dbReference type="PANTHER" id="PTHR11380">
    <property type="entry name" value="TRANSCRIPTION INITIATION FACTOR TFIID/SUPT3-RELATED"/>
    <property type="match status" value="1"/>
</dbReference>
<dbReference type="InterPro" id="IPR003195">
    <property type="entry name" value="TFIID_TAF13"/>
</dbReference>
<evidence type="ECO:0000256" key="2">
    <source>
        <dbReference type="ARBA" id="ARBA00023015"/>
    </source>
</evidence>
<evidence type="ECO:0000256" key="1">
    <source>
        <dbReference type="ARBA" id="ARBA00004123"/>
    </source>
</evidence>
<feature type="compositionally biased region" description="Polar residues" evidence="7">
    <location>
        <begin position="84"/>
        <end position="95"/>
    </location>
</feature>
<dbReference type="GO" id="GO:0005669">
    <property type="term" value="C:transcription factor TFIID complex"/>
    <property type="evidence" value="ECO:0007669"/>
    <property type="project" value="TreeGrafter"/>
</dbReference>
<feature type="compositionally biased region" description="Basic residues" evidence="7">
    <location>
        <begin position="304"/>
        <end position="313"/>
    </location>
</feature>
<feature type="compositionally biased region" description="Polar residues" evidence="7">
    <location>
        <begin position="317"/>
        <end position="326"/>
    </location>
</feature>
<dbReference type="RefSeq" id="XP_019034511.1">
    <property type="nucleotide sequence ID" value="XM_019173806.1"/>
</dbReference>
<dbReference type="GO" id="GO:0051123">
    <property type="term" value="P:RNA polymerase II preinitiation complex assembly"/>
    <property type="evidence" value="ECO:0007669"/>
    <property type="project" value="TreeGrafter"/>
</dbReference>
<comment type="subcellular location">
    <subcellularLocation>
        <location evidence="1">Nucleus</location>
    </subcellularLocation>
</comment>
<dbReference type="PANTHER" id="PTHR11380:SF5">
    <property type="entry name" value="TRANSCRIPTION INITIATION FACTOR TFIID SUBUNIT 13"/>
    <property type="match status" value="1"/>
</dbReference>
<accession>A0A1E3K061</accession>